<evidence type="ECO:0000256" key="1">
    <source>
        <dbReference type="SAM" id="MobiDB-lite"/>
    </source>
</evidence>
<feature type="region of interest" description="Disordered" evidence="1">
    <location>
        <begin position="193"/>
        <end position="275"/>
    </location>
</feature>
<feature type="compositionally biased region" description="Low complexity" evidence="1">
    <location>
        <begin position="240"/>
        <end position="269"/>
    </location>
</feature>
<accession>A0A1M6IVZ0</accession>
<dbReference type="AlphaFoldDB" id="A0A1M6IVZ0"/>
<dbReference type="EMBL" id="FQZG01000044">
    <property type="protein sequence ID" value="SHJ38519.1"/>
    <property type="molecule type" value="Genomic_DNA"/>
</dbReference>
<dbReference type="Proteomes" id="UP000184512">
    <property type="component" value="Unassembled WGS sequence"/>
</dbReference>
<dbReference type="STRING" id="1123357.SAMN02745244_02389"/>
<organism evidence="3 4">
    <name type="scientific">Tessaracoccus bendigoensis DSM 12906</name>
    <dbReference type="NCBI Taxonomy" id="1123357"/>
    <lineage>
        <taxon>Bacteria</taxon>
        <taxon>Bacillati</taxon>
        <taxon>Actinomycetota</taxon>
        <taxon>Actinomycetes</taxon>
        <taxon>Propionibacteriales</taxon>
        <taxon>Propionibacteriaceae</taxon>
        <taxon>Tessaracoccus</taxon>
    </lineage>
</organism>
<name>A0A1M6IVZ0_9ACTN</name>
<sequence>MRPPHTPRLNLRTALVGLLASALAAGGAAGEPAQASPTDALDVSFGGSLVGTTQYTTQGDEAQRGTLHRVSGTEQQVPTGVSLTGGTQGLRFDASSLDLESGNQSFVMETRYTATATPEMATYLSAGGNVFVRAQNGRLRYGYSSNATGVWVDTFKEATLPELNVEHALSLHYRWAESGVMMDVSLDGEALPPVTGASPATVSTGLGKRSGSAMRSTPTEVPVVSSPLSTRSGSTAPTGSARTSSCSRPRSPRISSTLDSTAPPLTAATPRPPRR</sequence>
<evidence type="ECO:0000313" key="4">
    <source>
        <dbReference type="Proteomes" id="UP000184512"/>
    </source>
</evidence>
<keyword evidence="2" id="KW-0732">Signal</keyword>
<evidence type="ECO:0008006" key="5">
    <source>
        <dbReference type="Google" id="ProtNLM"/>
    </source>
</evidence>
<protein>
    <recommendedName>
        <fullName evidence="5">Htaa protein</fullName>
    </recommendedName>
</protein>
<feature type="compositionally biased region" description="Polar residues" evidence="1">
    <location>
        <begin position="226"/>
        <end position="238"/>
    </location>
</feature>
<feature type="signal peptide" evidence="2">
    <location>
        <begin position="1"/>
        <end position="24"/>
    </location>
</feature>
<proteinExistence type="predicted"/>
<feature type="chain" id="PRO_5039420821" description="Htaa protein" evidence="2">
    <location>
        <begin position="25"/>
        <end position="275"/>
    </location>
</feature>
<evidence type="ECO:0000256" key="2">
    <source>
        <dbReference type="SAM" id="SignalP"/>
    </source>
</evidence>
<reference evidence="3 4" key="1">
    <citation type="submission" date="2016-11" db="EMBL/GenBank/DDBJ databases">
        <authorList>
            <person name="Jaros S."/>
            <person name="Januszkiewicz K."/>
            <person name="Wedrychowicz H."/>
        </authorList>
    </citation>
    <scope>NUCLEOTIDE SEQUENCE [LARGE SCALE GENOMIC DNA]</scope>
    <source>
        <strain evidence="3 4">DSM 12906</strain>
    </source>
</reference>
<evidence type="ECO:0000313" key="3">
    <source>
        <dbReference type="EMBL" id="SHJ38519.1"/>
    </source>
</evidence>
<keyword evidence="4" id="KW-1185">Reference proteome</keyword>
<gene>
    <name evidence="3" type="ORF">SAMN02745244_02389</name>
</gene>